<dbReference type="PATRIC" id="fig|1938.6.peg.5203"/>
<proteinExistence type="predicted"/>
<evidence type="ECO:0000313" key="1">
    <source>
        <dbReference type="EMBL" id="KOG20004.1"/>
    </source>
</evidence>
<dbReference type="EMBL" id="LGUP01000316">
    <property type="protein sequence ID" value="KOG20004.1"/>
    <property type="molecule type" value="Genomic_DNA"/>
</dbReference>
<reference evidence="1 2" key="1">
    <citation type="submission" date="2015-06" db="EMBL/GenBank/DDBJ databases">
        <authorList>
            <person name="Hoefler B.C."/>
            <person name="Straight P.D."/>
        </authorList>
    </citation>
    <scope>NUCLEOTIDE SEQUENCE [LARGE SCALE GENOMIC DNA]</scope>
    <source>
        <strain evidence="1 2">NRRL 3427</strain>
    </source>
</reference>
<comment type="caution">
    <text evidence="1">The sequence shown here is derived from an EMBL/GenBank/DDBJ whole genome shotgun (WGS) entry which is preliminary data.</text>
</comment>
<dbReference type="Proteomes" id="UP000037023">
    <property type="component" value="Unassembled WGS sequence"/>
</dbReference>
<gene>
    <name evidence="1" type="ORF">ADK34_24170</name>
</gene>
<name>A0A0L8K2J7_STRVR</name>
<evidence type="ECO:0000313" key="2">
    <source>
        <dbReference type="Proteomes" id="UP000037023"/>
    </source>
</evidence>
<sequence>MRPVTLYRLSRRSGTDRTGHHRPERLTVHTARGCIGAARKGVDTVHVYETTDRDGNSLHIAHVHQSFSYWNSGAFITEIYVIPTDALTDL</sequence>
<dbReference type="AlphaFoldDB" id="A0A0L8K2J7"/>
<dbReference type="RefSeq" id="WP_033202929.1">
    <property type="nucleotide sequence ID" value="NZ_LGUP01000316.1"/>
</dbReference>
<organism evidence="1 2">
    <name type="scientific">Streptomyces viridochromogenes</name>
    <dbReference type="NCBI Taxonomy" id="1938"/>
    <lineage>
        <taxon>Bacteria</taxon>
        <taxon>Bacillati</taxon>
        <taxon>Actinomycetota</taxon>
        <taxon>Actinomycetes</taxon>
        <taxon>Kitasatosporales</taxon>
        <taxon>Streptomycetaceae</taxon>
        <taxon>Streptomyces</taxon>
    </lineage>
</organism>
<accession>A0A0L8K2J7</accession>
<dbReference type="OrthoDB" id="4289405at2"/>
<protein>
    <submittedName>
        <fullName evidence="1">Uncharacterized protein</fullName>
    </submittedName>
</protein>